<protein>
    <submittedName>
        <fullName evidence="2">Uncharacterized protein</fullName>
    </submittedName>
</protein>
<feature type="compositionally biased region" description="Low complexity" evidence="1">
    <location>
        <begin position="25"/>
        <end position="35"/>
    </location>
</feature>
<dbReference type="Proteomes" id="UP000054771">
    <property type="component" value="Unassembled WGS sequence"/>
</dbReference>
<name>A0A0U5CGT2_ASPCI</name>
<evidence type="ECO:0000313" key="2">
    <source>
        <dbReference type="EMBL" id="CEL09836.1"/>
    </source>
</evidence>
<evidence type="ECO:0000313" key="3">
    <source>
        <dbReference type="Proteomes" id="UP000054771"/>
    </source>
</evidence>
<keyword evidence="3" id="KW-1185">Reference proteome</keyword>
<accession>A0A0U5CGT2</accession>
<evidence type="ECO:0000256" key="1">
    <source>
        <dbReference type="SAM" id="MobiDB-lite"/>
    </source>
</evidence>
<gene>
    <name evidence="2" type="ORF">ASPCAL12965</name>
</gene>
<feature type="region of interest" description="Disordered" evidence="1">
    <location>
        <begin position="1"/>
        <end position="35"/>
    </location>
</feature>
<dbReference type="EMBL" id="CDMC01000015">
    <property type="protein sequence ID" value="CEL09836.1"/>
    <property type="molecule type" value="Genomic_DNA"/>
</dbReference>
<dbReference type="STRING" id="454130.A0A0U5CGT2"/>
<dbReference type="AlphaFoldDB" id="A0A0U5CGT2"/>
<organism evidence="2 3">
    <name type="scientific">Aspergillus calidoustus</name>
    <dbReference type="NCBI Taxonomy" id="454130"/>
    <lineage>
        <taxon>Eukaryota</taxon>
        <taxon>Fungi</taxon>
        <taxon>Dikarya</taxon>
        <taxon>Ascomycota</taxon>
        <taxon>Pezizomycotina</taxon>
        <taxon>Eurotiomycetes</taxon>
        <taxon>Eurotiomycetidae</taxon>
        <taxon>Eurotiales</taxon>
        <taxon>Aspergillaceae</taxon>
        <taxon>Aspergillus</taxon>
        <taxon>Aspergillus subgen. Nidulantes</taxon>
    </lineage>
</organism>
<sequence>MDVHVVSKTDNNTHATFSLPPPTTPLAATSSSSSSSLRIRPSLLSLTSNNLTYALLGTQLH</sequence>
<reference evidence="3" key="1">
    <citation type="journal article" date="2016" name="Genome Announc.">
        <title>Draft genome sequences of fungus Aspergillus calidoustus.</title>
        <authorList>
            <person name="Horn F."/>
            <person name="Linde J."/>
            <person name="Mattern D.J."/>
            <person name="Walther G."/>
            <person name="Guthke R."/>
            <person name="Scherlach K."/>
            <person name="Martin K."/>
            <person name="Brakhage A.A."/>
            <person name="Petzke L."/>
            <person name="Valiante V."/>
        </authorList>
    </citation>
    <scope>NUCLEOTIDE SEQUENCE [LARGE SCALE GENOMIC DNA]</scope>
    <source>
        <strain evidence="3">SF006504</strain>
    </source>
</reference>
<proteinExistence type="predicted"/>